<keyword evidence="2" id="KW-1133">Transmembrane helix</keyword>
<keyword evidence="4" id="KW-1185">Reference proteome</keyword>
<dbReference type="RefSeq" id="WP_069330590.1">
    <property type="nucleotide sequence ID" value="NZ_MABH01000047.1"/>
</dbReference>
<feature type="region of interest" description="Disordered" evidence="1">
    <location>
        <begin position="37"/>
        <end position="91"/>
    </location>
</feature>
<reference evidence="3 4" key="1">
    <citation type="submission" date="2018-04" db="EMBL/GenBank/DDBJ databases">
        <title>Genomic Encyclopedia of Type Strains, Phase III (KMG-III): the genomes of soil and plant-associated and newly described type strains.</title>
        <authorList>
            <person name="Whitman W."/>
        </authorList>
    </citation>
    <scope>NUCLEOTIDE SEQUENCE [LARGE SCALE GENOMIC DNA]</scope>
    <source>
        <strain evidence="3 4">JA192</strain>
    </source>
</reference>
<proteinExistence type="predicted"/>
<protein>
    <submittedName>
        <fullName evidence="3">Uncharacterized protein</fullName>
    </submittedName>
</protein>
<name>A0ABX5JGT4_9RHOB</name>
<gene>
    <name evidence="3" type="ORF">C8J29_101701</name>
</gene>
<evidence type="ECO:0000313" key="4">
    <source>
        <dbReference type="Proteomes" id="UP000240800"/>
    </source>
</evidence>
<evidence type="ECO:0000256" key="1">
    <source>
        <dbReference type="SAM" id="MobiDB-lite"/>
    </source>
</evidence>
<accession>A0ABX5JGT4</accession>
<keyword evidence="2" id="KW-0472">Membrane</keyword>
<keyword evidence="2" id="KW-0812">Transmembrane</keyword>
<dbReference type="Proteomes" id="UP000240800">
    <property type="component" value="Unassembled WGS sequence"/>
</dbReference>
<organism evidence="3 4">
    <name type="scientific">Cereibacter johrii</name>
    <dbReference type="NCBI Taxonomy" id="445629"/>
    <lineage>
        <taxon>Bacteria</taxon>
        <taxon>Pseudomonadati</taxon>
        <taxon>Pseudomonadota</taxon>
        <taxon>Alphaproteobacteria</taxon>
        <taxon>Rhodobacterales</taxon>
        <taxon>Paracoccaceae</taxon>
        <taxon>Cereibacter</taxon>
    </lineage>
</organism>
<dbReference type="EMBL" id="PZZW01000001">
    <property type="protein sequence ID" value="PTM81755.1"/>
    <property type="molecule type" value="Genomic_DNA"/>
</dbReference>
<feature type="transmembrane region" description="Helical" evidence="2">
    <location>
        <begin position="6"/>
        <end position="24"/>
    </location>
</feature>
<sequence>MATMFGIIVFLAMLAVCWFGYMAAERQANRLHLAAARTREAEPARSASPAPAAHRDHAPAPQPSTAQRIMEADTSAKAPDANAGSSGPKEV</sequence>
<evidence type="ECO:0000313" key="3">
    <source>
        <dbReference type="EMBL" id="PTM81755.1"/>
    </source>
</evidence>
<comment type="caution">
    <text evidence="3">The sequence shown here is derived from an EMBL/GenBank/DDBJ whole genome shotgun (WGS) entry which is preliminary data.</text>
</comment>
<evidence type="ECO:0000256" key="2">
    <source>
        <dbReference type="SAM" id="Phobius"/>
    </source>
</evidence>